<feature type="chain" id="PRO_5045200591" evidence="1">
    <location>
        <begin position="22"/>
        <end position="221"/>
    </location>
</feature>
<feature type="signal peptide" evidence="1">
    <location>
        <begin position="1"/>
        <end position="21"/>
    </location>
</feature>
<keyword evidence="2" id="KW-1185">Reference proteome</keyword>
<proteinExistence type="predicted"/>
<gene>
    <name evidence="3" type="primary">LOC128201958</name>
</gene>
<evidence type="ECO:0000256" key="1">
    <source>
        <dbReference type="SAM" id="SignalP"/>
    </source>
</evidence>
<keyword evidence="1" id="KW-0732">Signal</keyword>
<dbReference type="RefSeq" id="XP_052756478.1">
    <property type="nucleotide sequence ID" value="XM_052900518.1"/>
</dbReference>
<evidence type="ECO:0000313" key="2">
    <source>
        <dbReference type="Proteomes" id="UP001652740"/>
    </source>
</evidence>
<sequence length="221" mass="24570">MFVNILGRTVLLFSLVFLVKSDENTSVRKARFISFDSLDRDIGINLEFSIPFISIPLNKGMSADAGLFSSMGLPSVNVNPTSLAIGGAMLIGASILAPLLQKSYTEYYPQNRYSKLLNSTEVGSDTMLNFATHILENPSLYSCTLRVACWTGQRAIHSNFMNMWNYARSNKILSAMINSTAVEEAMSNGRRGEDCMTYTPCPLRRHHLLMLMNNFATNTNS</sequence>
<reference evidence="3" key="1">
    <citation type="submission" date="2025-08" db="UniProtKB">
        <authorList>
            <consortium name="RefSeq"/>
        </authorList>
    </citation>
    <scope>IDENTIFICATION</scope>
    <source>
        <tissue evidence="3">Whole larvae</tissue>
    </source>
</reference>
<protein>
    <submittedName>
        <fullName evidence="3">Uncharacterized protein LOC128201958</fullName>
    </submittedName>
</protein>
<dbReference type="GeneID" id="128201958"/>
<name>A0ABM3MYQ5_GALME</name>
<dbReference type="Proteomes" id="UP001652740">
    <property type="component" value="Unplaced"/>
</dbReference>
<organism evidence="2 3">
    <name type="scientific">Galleria mellonella</name>
    <name type="common">Greater wax moth</name>
    <dbReference type="NCBI Taxonomy" id="7137"/>
    <lineage>
        <taxon>Eukaryota</taxon>
        <taxon>Metazoa</taxon>
        <taxon>Ecdysozoa</taxon>
        <taxon>Arthropoda</taxon>
        <taxon>Hexapoda</taxon>
        <taxon>Insecta</taxon>
        <taxon>Pterygota</taxon>
        <taxon>Neoptera</taxon>
        <taxon>Endopterygota</taxon>
        <taxon>Lepidoptera</taxon>
        <taxon>Glossata</taxon>
        <taxon>Ditrysia</taxon>
        <taxon>Pyraloidea</taxon>
        <taxon>Pyralidae</taxon>
        <taxon>Galleriinae</taxon>
        <taxon>Galleria</taxon>
    </lineage>
</organism>
<accession>A0ABM3MYQ5</accession>
<evidence type="ECO:0000313" key="3">
    <source>
        <dbReference type="RefSeq" id="XP_052756478.1"/>
    </source>
</evidence>